<protein>
    <submittedName>
        <fullName evidence="2">Uncharacterized protein</fullName>
    </submittedName>
</protein>
<name>A0A6G0Q643_9STRA</name>
<sequence>MSLAFETEQADEQFLAEVLAVLDVEEAEAVQEPPQPKLKRLRPRAKSDTTVKPKRIRTDSTPVESPRVRNKAKIELLRHEIKGLEAVLASLQSSKQRTAKLEWHRANSMWKIIAIRQSHERERAEHCNMDLKRMLFQQCALTRSPSSVLTLWDSLPVPDVSLSMCTNSVPLARGRTPYG</sequence>
<evidence type="ECO:0000313" key="3">
    <source>
        <dbReference type="Proteomes" id="UP000486351"/>
    </source>
</evidence>
<evidence type="ECO:0000313" key="2">
    <source>
        <dbReference type="EMBL" id="KAE9271864.1"/>
    </source>
</evidence>
<accession>A0A6G0Q643</accession>
<reference evidence="2 3" key="1">
    <citation type="submission" date="2018-09" db="EMBL/GenBank/DDBJ databases">
        <title>Genomic investigation of the strawberry pathogen Phytophthora fragariae indicates pathogenicity is determined by transcriptional variation in three key races.</title>
        <authorList>
            <person name="Adams T.M."/>
            <person name="Armitage A.D."/>
            <person name="Sobczyk M.K."/>
            <person name="Bates H.J."/>
            <person name="Dunwell J.M."/>
            <person name="Nellist C.F."/>
            <person name="Harrison R.J."/>
        </authorList>
    </citation>
    <scope>NUCLEOTIDE SEQUENCE [LARGE SCALE GENOMIC DNA]</scope>
    <source>
        <strain evidence="2 3">NOV-77</strain>
    </source>
</reference>
<dbReference type="EMBL" id="QXFY01005542">
    <property type="protein sequence ID" value="KAE9271864.1"/>
    <property type="molecule type" value="Genomic_DNA"/>
</dbReference>
<dbReference type="AlphaFoldDB" id="A0A6G0Q643"/>
<feature type="region of interest" description="Disordered" evidence="1">
    <location>
        <begin position="29"/>
        <end position="67"/>
    </location>
</feature>
<dbReference type="Proteomes" id="UP000486351">
    <property type="component" value="Unassembled WGS sequence"/>
</dbReference>
<evidence type="ECO:0000256" key="1">
    <source>
        <dbReference type="SAM" id="MobiDB-lite"/>
    </source>
</evidence>
<gene>
    <name evidence="2" type="ORF">PF008_g30245</name>
</gene>
<organism evidence="2 3">
    <name type="scientific">Phytophthora fragariae</name>
    <dbReference type="NCBI Taxonomy" id="53985"/>
    <lineage>
        <taxon>Eukaryota</taxon>
        <taxon>Sar</taxon>
        <taxon>Stramenopiles</taxon>
        <taxon>Oomycota</taxon>
        <taxon>Peronosporomycetes</taxon>
        <taxon>Peronosporales</taxon>
        <taxon>Peronosporaceae</taxon>
        <taxon>Phytophthora</taxon>
    </lineage>
</organism>
<proteinExistence type="predicted"/>
<comment type="caution">
    <text evidence="2">The sequence shown here is derived from an EMBL/GenBank/DDBJ whole genome shotgun (WGS) entry which is preliminary data.</text>
</comment>